<name>A0ABS4JL81_9BACL</name>
<protein>
    <submittedName>
        <fullName evidence="1">Uncharacterized protein</fullName>
    </submittedName>
</protein>
<keyword evidence="2" id="KW-1185">Reference proteome</keyword>
<dbReference type="Proteomes" id="UP001519288">
    <property type="component" value="Unassembled WGS sequence"/>
</dbReference>
<accession>A0ABS4JL81</accession>
<proteinExistence type="predicted"/>
<dbReference type="InterPro" id="IPR045507">
    <property type="entry name" value="DUF6483"/>
</dbReference>
<dbReference type="RefSeq" id="WP_209865578.1">
    <property type="nucleotide sequence ID" value="NZ_JAGGLD010000008.1"/>
</dbReference>
<dbReference type="Pfam" id="PF20092">
    <property type="entry name" value="DUF6483"/>
    <property type="match status" value="1"/>
</dbReference>
<evidence type="ECO:0000313" key="2">
    <source>
        <dbReference type="Proteomes" id="UP001519288"/>
    </source>
</evidence>
<gene>
    <name evidence="1" type="ORF">J2Z69_003547</name>
</gene>
<dbReference type="EMBL" id="JAGGLD010000008">
    <property type="protein sequence ID" value="MBP2002474.1"/>
    <property type="molecule type" value="Genomic_DNA"/>
</dbReference>
<comment type="caution">
    <text evidence="1">The sequence shown here is derived from an EMBL/GenBank/DDBJ whole genome shotgun (WGS) entry which is preliminary data.</text>
</comment>
<sequence length="219" mass="25903">MLRRDYLLRMIEEMTESIGVALGLRQEKKRIEALWELDEQYKKHFRLDAQMMHALSVKDLIELFRFAGEIQTDKLQSAARLMMEESKIYLDDGKTREGVLRAIKALHLFLFAYVHGADSELWHLHDCVAELKRMLEDYTLPVETQKLILMYEEKRGQYDQSENALYRLLEQQAISPLEVLQYYERWLTVSSEVLEQGGLPLHEVREGIERMKARRDKIG</sequence>
<organism evidence="1 2">
    <name type="scientific">Paenibacillus shirakamiensis</name>
    <dbReference type="NCBI Taxonomy" id="1265935"/>
    <lineage>
        <taxon>Bacteria</taxon>
        <taxon>Bacillati</taxon>
        <taxon>Bacillota</taxon>
        <taxon>Bacilli</taxon>
        <taxon>Bacillales</taxon>
        <taxon>Paenibacillaceae</taxon>
        <taxon>Paenibacillus</taxon>
    </lineage>
</organism>
<evidence type="ECO:0000313" key="1">
    <source>
        <dbReference type="EMBL" id="MBP2002474.1"/>
    </source>
</evidence>
<reference evidence="1 2" key="1">
    <citation type="submission" date="2021-03" db="EMBL/GenBank/DDBJ databases">
        <title>Genomic Encyclopedia of Type Strains, Phase IV (KMG-IV): sequencing the most valuable type-strain genomes for metagenomic binning, comparative biology and taxonomic classification.</title>
        <authorList>
            <person name="Goeker M."/>
        </authorList>
    </citation>
    <scope>NUCLEOTIDE SEQUENCE [LARGE SCALE GENOMIC DNA]</scope>
    <source>
        <strain evidence="1 2">DSM 26806</strain>
    </source>
</reference>